<comment type="function">
    <text evidence="12">Adenosyl-L-methionine (AdoMet)-dependent tRNA (uracil-O(2)-)-methyltransferase.</text>
</comment>
<evidence type="ECO:0000256" key="8">
    <source>
        <dbReference type="ARBA" id="ARBA00022679"/>
    </source>
</evidence>
<feature type="non-terminal residue" evidence="13">
    <location>
        <position position="1"/>
    </location>
</feature>
<dbReference type="Pfam" id="PF07757">
    <property type="entry name" value="AdoMet_MTase"/>
    <property type="match status" value="1"/>
</dbReference>
<dbReference type="PANTHER" id="PTHR21210:SF0">
    <property type="entry name" value="TRNA (URACIL-O(2)-)-METHYLTRANSFERASE-RELATED"/>
    <property type="match status" value="1"/>
</dbReference>
<evidence type="ECO:0000256" key="1">
    <source>
        <dbReference type="ARBA" id="ARBA00002778"/>
    </source>
</evidence>
<dbReference type="PANTHER" id="PTHR21210">
    <property type="entry name" value="TRNA (URACIL-O(2)-)-METHYLTRANSFERASE-RELATED"/>
    <property type="match status" value="1"/>
</dbReference>
<dbReference type="GO" id="GO:0005737">
    <property type="term" value="C:cytoplasm"/>
    <property type="evidence" value="ECO:0007669"/>
    <property type="project" value="UniProtKB-SubCell"/>
</dbReference>
<comment type="subcellular location">
    <subcellularLocation>
        <location evidence="2 12">Cytoplasm</location>
    </subcellularLocation>
</comment>
<evidence type="ECO:0000256" key="9">
    <source>
        <dbReference type="ARBA" id="ARBA00022691"/>
    </source>
</evidence>
<dbReference type="GO" id="GO:0141101">
    <property type="term" value="F:tRNA(Ser) (uridine(44)-2'-O-)-methyltransferase activity"/>
    <property type="evidence" value="ECO:0007669"/>
    <property type="project" value="UniProtKB-EC"/>
</dbReference>
<keyword evidence="6 12" id="KW-0963">Cytoplasm</keyword>
<dbReference type="EMBL" id="ML978127">
    <property type="protein sequence ID" value="KAF2098016.1"/>
    <property type="molecule type" value="Genomic_DNA"/>
</dbReference>
<dbReference type="AlphaFoldDB" id="A0A9P4IA23"/>
<gene>
    <name evidence="13" type="ORF">NA57DRAFT_21083</name>
</gene>
<proteinExistence type="inferred from homology"/>
<evidence type="ECO:0000256" key="4">
    <source>
        <dbReference type="ARBA" id="ARBA00012795"/>
    </source>
</evidence>
<sequence>WLSILSHDCAFPPPIFLKVLENLIRNPNISSSLLFRAEIFYDSEKDTTIVEAPDLDARQETPFSSFTKHLKSDYRPRGTQIPPGYVWQRTLVRRLVPRNPQLDRDLVQTVHFFRSSNDPSDSAEANFLILQIPHVDKVDDIPFYHPAVKSIALIYTWAGGISQPQPGNISIHYNLFEGTDTSALSNRLIRTAHHLVQIIYKHGQGQLAGYTKRVHHDLVIPQKRFQDTYTRLKIKYAKDLVKDWREQTDPTKHVFEDLGIAAFLLELWHDMYGDQEFPGFVDIGCGNGVLVHILMSEGYQGWGFDARRRKSWDMFPEAVQGNLKEVLLVPKVLQTAAGFNESDSMPINGTAFHDGHFQNGTFIISNHADELTPWTPLLASLSSSPFIAIPCCSHNFSGARFRAPNKANQPSAYATLTSWVAKLAVDSGCVPEKEMLRIPSTRNAAVIGR</sequence>
<evidence type="ECO:0000313" key="14">
    <source>
        <dbReference type="Proteomes" id="UP000799772"/>
    </source>
</evidence>
<dbReference type="Proteomes" id="UP000799772">
    <property type="component" value="Unassembled WGS sequence"/>
</dbReference>
<dbReference type="EC" id="2.1.1.211" evidence="4 12"/>
<evidence type="ECO:0000256" key="10">
    <source>
        <dbReference type="ARBA" id="ARBA00022694"/>
    </source>
</evidence>
<keyword evidence="8 12" id="KW-0808">Transferase</keyword>
<accession>A0A9P4IA23</accession>
<evidence type="ECO:0000256" key="11">
    <source>
        <dbReference type="ARBA" id="ARBA00047957"/>
    </source>
</evidence>
<keyword evidence="9 12" id="KW-0949">S-adenosyl-L-methionine</keyword>
<comment type="caution">
    <text evidence="13">The sequence shown here is derived from an EMBL/GenBank/DDBJ whole genome shotgun (WGS) entry which is preliminary data.</text>
</comment>
<dbReference type="OrthoDB" id="10047021at2759"/>
<keyword evidence="7 12" id="KW-0489">Methyltransferase</keyword>
<organism evidence="13 14">
    <name type="scientific">Rhizodiscina lignyota</name>
    <dbReference type="NCBI Taxonomy" id="1504668"/>
    <lineage>
        <taxon>Eukaryota</taxon>
        <taxon>Fungi</taxon>
        <taxon>Dikarya</taxon>
        <taxon>Ascomycota</taxon>
        <taxon>Pezizomycotina</taxon>
        <taxon>Dothideomycetes</taxon>
        <taxon>Pleosporomycetidae</taxon>
        <taxon>Aulographales</taxon>
        <taxon>Rhizodiscinaceae</taxon>
        <taxon>Rhizodiscina</taxon>
    </lineage>
</organism>
<evidence type="ECO:0000256" key="6">
    <source>
        <dbReference type="ARBA" id="ARBA00022490"/>
    </source>
</evidence>
<evidence type="ECO:0000313" key="13">
    <source>
        <dbReference type="EMBL" id="KAF2098016.1"/>
    </source>
</evidence>
<feature type="non-terminal residue" evidence="13">
    <location>
        <position position="449"/>
    </location>
</feature>
<dbReference type="InterPro" id="IPR029063">
    <property type="entry name" value="SAM-dependent_MTases_sf"/>
</dbReference>
<name>A0A9P4IA23_9PEZI</name>
<keyword evidence="14" id="KW-1185">Reference proteome</keyword>
<comment type="function">
    <text evidence="1">Probable adenosyl-L-methionine (AdoMet)-dependent tRNA (uracil-O(2)-)-methyltransferase.</text>
</comment>
<reference evidence="13" key="1">
    <citation type="journal article" date="2020" name="Stud. Mycol.">
        <title>101 Dothideomycetes genomes: a test case for predicting lifestyles and emergence of pathogens.</title>
        <authorList>
            <person name="Haridas S."/>
            <person name="Albert R."/>
            <person name="Binder M."/>
            <person name="Bloem J."/>
            <person name="Labutti K."/>
            <person name="Salamov A."/>
            <person name="Andreopoulos B."/>
            <person name="Baker S."/>
            <person name="Barry K."/>
            <person name="Bills G."/>
            <person name="Bluhm B."/>
            <person name="Cannon C."/>
            <person name="Castanera R."/>
            <person name="Culley D."/>
            <person name="Daum C."/>
            <person name="Ezra D."/>
            <person name="Gonzalez J."/>
            <person name="Henrissat B."/>
            <person name="Kuo A."/>
            <person name="Liang C."/>
            <person name="Lipzen A."/>
            <person name="Lutzoni F."/>
            <person name="Magnuson J."/>
            <person name="Mondo S."/>
            <person name="Nolan M."/>
            <person name="Ohm R."/>
            <person name="Pangilinan J."/>
            <person name="Park H.-J."/>
            <person name="Ramirez L."/>
            <person name="Alfaro M."/>
            <person name="Sun H."/>
            <person name="Tritt A."/>
            <person name="Yoshinaga Y."/>
            <person name="Zwiers L.-H."/>
            <person name="Turgeon B."/>
            <person name="Goodwin S."/>
            <person name="Spatafora J."/>
            <person name="Crous P."/>
            <person name="Grigoriev I."/>
        </authorList>
    </citation>
    <scope>NUCLEOTIDE SEQUENCE</scope>
    <source>
        <strain evidence="13">CBS 133067</strain>
    </source>
</reference>
<comment type="catalytic activity">
    <reaction evidence="11 12">
        <text>uridine(44) in tRNA(Ser) + S-adenosyl-L-methionine = 2'-O-methyluridine(44) in tRNA(Ser) + S-adenosyl-L-homocysteine + H(+)</text>
        <dbReference type="Rhea" id="RHEA:43100"/>
        <dbReference type="Rhea" id="RHEA-COMP:10339"/>
        <dbReference type="Rhea" id="RHEA-COMP:10340"/>
        <dbReference type="ChEBI" id="CHEBI:15378"/>
        <dbReference type="ChEBI" id="CHEBI:57856"/>
        <dbReference type="ChEBI" id="CHEBI:59789"/>
        <dbReference type="ChEBI" id="CHEBI:65315"/>
        <dbReference type="ChEBI" id="CHEBI:74478"/>
        <dbReference type="EC" id="2.1.1.211"/>
    </reaction>
</comment>
<comment type="similarity">
    <text evidence="3 12">Belongs to the TRM44 family.</text>
</comment>
<evidence type="ECO:0000256" key="3">
    <source>
        <dbReference type="ARBA" id="ARBA00009056"/>
    </source>
</evidence>
<evidence type="ECO:0000256" key="5">
    <source>
        <dbReference type="ARBA" id="ARBA00017788"/>
    </source>
</evidence>
<keyword evidence="10 12" id="KW-0819">tRNA processing</keyword>
<evidence type="ECO:0000256" key="12">
    <source>
        <dbReference type="RuleBase" id="RU368004"/>
    </source>
</evidence>
<protein>
    <recommendedName>
        <fullName evidence="5 12">tRNA (uracil-O(2)-)-methyltransferase</fullName>
        <ecNumber evidence="4 12">2.1.1.211</ecNumber>
    </recommendedName>
</protein>
<dbReference type="InterPro" id="IPR011671">
    <property type="entry name" value="tRNA_uracil_MeTrfase"/>
</dbReference>
<dbReference type="GO" id="GO:0030488">
    <property type="term" value="P:tRNA methylation"/>
    <property type="evidence" value="ECO:0007669"/>
    <property type="project" value="UniProtKB-UniRule"/>
</dbReference>
<evidence type="ECO:0000256" key="2">
    <source>
        <dbReference type="ARBA" id="ARBA00004496"/>
    </source>
</evidence>
<evidence type="ECO:0000256" key="7">
    <source>
        <dbReference type="ARBA" id="ARBA00022603"/>
    </source>
</evidence>
<dbReference type="SUPFAM" id="SSF53335">
    <property type="entry name" value="S-adenosyl-L-methionine-dependent methyltransferases"/>
    <property type="match status" value="1"/>
</dbReference>